<keyword evidence="6" id="KW-0833">Ubl conjugation pathway</keyword>
<sequence>MNKIPLESQQTRSALKVQQHIFLDQQEIKSCRICLETELDNDKPIIHPCKCKGSVGQVHEEVKNNNYECLKTWIVTQNKQLFTQCEICKVEYSIEFTSRKVCLPVLSQCQLEKSLQIQY</sequence>
<keyword evidence="4" id="KW-0479">Metal-binding</keyword>
<keyword evidence="7" id="KW-0862">Zinc</keyword>
<dbReference type="GO" id="GO:0016020">
    <property type="term" value="C:membrane"/>
    <property type="evidence" value="ECO:0007669"/>
    <property type="project" value="UniProtKB-SubCell"/>
</dbReference>
<proteinExistence type="predicted"/>
<dbReference type="AlphaFoldDB" id="A0A8J8SY94"/>
<organism evidence="11 12">
    <name type="scientific">Halteria grandinella</name>
    <dbReference type="NCBI Taxonomy" id="5974"/>
    <lineage>
        <taxon>Eukaryota</taxon>
        <taxon>Sar</taxon>
        <taxon>Alveolata</taxon>
        <taxon>Ciliophora</taxon>
        <taxon>Intramacronucleata</taxon>
        <taxon>Spirotrichea</taxon>
        <taxon>Stichotrichia</taxon>
        <taxon>Sporadotrichida</taxon>
        <taxon>Halteriidae</taxon>
        <taxon>Halteria</taxon>
    </lineage>
</organism>
<keyword evidence="5" id="KW-0863">Zinc-finger</keyword>
<evidence type="ECO:0000256" key="2">
    <source>
        <dbReference type="ARBA" id="ARBA00022679"/>
    </source>
</evidence>
<evidence type="ECO:0000256" key="3">
    <source>
        <dbReference type="ARBA" id="ARBA00022692"/>
    </source>
</evidence>
<evidence type="ECO:0000256" key="7">
    <source>
        <dbReference type="ARBA" id="ARBA00022833"/>
    </source>
</evidence>
<dbReference type="GO" id="GO:0016740">
    <property type="term" value="F:transferase activity"/>
    <property type="evidence" value="ECO:0007669"/>
    <property type="project" value="UniProtKB-KW"/>
</dbReference>
<keyword evidence="8" id="KW-1133">Transmembrane helix</keyword>
<evidence type="ECO:0000256" key="1">
    <source>
        <dbReference type="ARBA" id="ARBA00004141"/>
    </source>
</evidence>
<dbReference type="InterPro" id="IPR011016">
    <property type="entry name" value="Znf_RING-CH"/>
</dbReference>
<dbReference type="Pfam" id="PF12906">
    <property type="entry name" value="RINGv"/>
    <property type="match status" value="1"/>
</dbReference>
<dbReference type="GO" id="GO:0008270">
    <property type="term" value="F:zinc ion binding"/>
    <property type="evidence" value="ECO:0007669"/>
    <property type="project" value="UniProtKB-KW"/>
</dbReference>
<dbReference type="EMBL" id="RRYP01016511">
    <property type="protein sequence ID" value="TNV75050.1"/>
    <property type="molecule type" value="Genomic_DNA"/>
</dbReference>
<dbReference type="CDD" id="cd16495">
    <property type="entry name" value="RING_CH-C4HC3_MARCH"/>
    <property type="match status" value="1"/>
</dbReference>
<evidence type="ECO:0000256" key="8">
    <source>
        <dbReference type="ARBA" id="ARBA00022989"/>
    </source>
</evidence>
<dbReference type="Proteomes" id="UP000785679">
    <property type="component" value="Unassembled WGS sequence"/>
</dbReference>
<dbReference type="SMART" id="SM00744">
    <property type="entry name" value="RINGv"/>
    <property type="match status" value="1"/>
</dbReference>
<keyword evidence="12" id="KW-1185">Reference proteome</keyword>
<comment type="subcellular location">
    <subcellularLocation>
        <location evidence="1">Membrane</location>
        <topology evidence="1">Multi-pass membrane protein</topology>
    </subcellularLocation>
</comment>
<dbReference type="PROSITE" id="PS51292">
    <property type="entry name" value="ZF_RING_CH"/>
    <property type="match status" value="1"/>
</dbReference>
<protein>
    <recommendedName>
        <fullName evidence="10">RING-CH-type domain-containing protein</fullName>
    </recommendedName>
</protein>
<evidence type="ECO:0000256" key="4">
    <source>
        <dbReference type="ARBA" id="ARBA00022723"/>
    </source>
</evidence>
<name>A0A8J8SY94_HALGN</name>
<accession>A0A8J8SY94</accession>
<comment type="caution">
    <text evidence="11">The sequence shown here is derived from an EMBL/GenBank/DDBJ whole genome shotgun (WGS) entry which is preliminary data.</text>
</comment>
<keyword evidence="3" id="KW-0812">Transmembrane</keyword>
<evidence type="ECO:0000256" key="9">
    <source>
        <dbReference type="ARBA" id="ARBA00023136"/>
    </source>
</evidence>
<keyword evidence="9" id="KW-0472">Membrane</keyword>
<dbReference type="PANTHER" id="PTHR46065:SF3">
    <property type="entry name" value="FI20425P1"/>
    <property type="match status" value="1"/>
</dbReference>
<dbReference type="PANTHER" id="PTHR46065">
    <property type="entry name" value="E3 UBIQUITIN-PROTEIN LIGASE MARCH 2/3 FAMILY MEMBER"/>
    <property type="match status" value="1"/>
</dbReference>
<reference evidence="11" key="1">
    <citation type="submission" date="2019-06" db="EMBL/GenBank/DDBJ databases">
        <authorList>
            <person name="Zheng W."/>
        </authorList>
    </citation>
    <scope>NUCLEOTIDE SEQUENCE</scope>
    <source>
        <strain evidence="11">QDHG01</strain>
    </source>
</reference>
<dbReference type="Gene3D" id="3.30.40.10">
    <property type="entry name" value="Zinc/RING finger domain, C3HC4 (zinc finger)"/>
    <property type="match status" value="1"/>
</dbReference>
<evidence type="ECO:0000256" key="6">
    <source>
        <dbReference type="ARBA" id="ARBA00022786"/>
    </source>
</evidence>
<dbReference type="SUPFAM" id="SSF57850">
    <property type="entry name" value="RING/U-box"/>
    <property type="match status" value="1"/>
</dbReference>
<dbReference type="InterPro" id="IPR013083">
    <property type="entry name" value="Znf_RING/FYVE/PHD"/>
</dbReference>
<gene>
    <name evidence="11" type="ORF">FGO68_gene1702</name>
</gene>
<feature type="domain" description="RING-CH-type" evidence="10">
    <location>
        <begin position="23"/>
        <end position="95"/>
    </location>
</feature>
<evidence type="ECO:0000313" key="11">
    <source>
        <dbReference type="EMBL" id="TNV75050.1"/>
    </source>
</evidence>
<evidence type="ECO:0000256" key="5">
    <source>
        <dbReference type="ARBA" id="ARBA00022771"/>
    </source>
</evidence>
<evidence type="ECO:0000313" key="12">
    <source>
        <dbReference type="Proteomes" id="UP000785679"/>
    </source>
</evidence>
<dbReference type="OrthoDB" id="287563at2759"/>
<keyword evidence="2" id="KW-0808">Transferase</keyword>
<evidence type="ECO:0000259" key="10">
    <source>
        <dbReference type="PROSITE" id="PS51292"/>
    </source>
</evidence>